<dbReference type="InterPro" id="IPR006170">
    <property type="entry name" value="PBP/GOBP"/>
</dbReference>
<dbReference type="SUPFAM" id="SSF47565">
    <property type="entry name" value="Insect pheromone/odorant-binding proteins"/>
    <property type="match status" value="1"/>
</dbReference>
<reference evidence="2" key="2">
    <citation type="submission" date="2020-06" db="EMBL/GenBank/DDBJ databases">
        <authorList>
            <person name="Torres Huerta B."/>
            <person name="Segura-Leon O.L."/>
        </authorList>
    </citation>
    <scope>NUCLEOTIDE SEQUENCE</scope>
    <source>
        <tissue evidence="2">Head</tissue>
    </source>
</reference>
<dbReference type="InterPro" id="IPR036728">
    <property type="entry name" value="PBP_GOBP_sf"/>
</dbReference>
<dbReference type="AlphaFoldDB" id="A0A7U3MX79"/>
<dbReference type="GO" id="GO:0005549">
    <property type="term" value="F:odorant binding"/>
    <property type="evidence" value="ECO:0007669"/>
    <property type="project" value="InterPro"/>
</dbReference>
<proteinExistence type="evidence at transcript level"/>
<feature type="signal peptide" evidence="1">
    <location>
        <begin position="1"/>
        <end position="20"/>
    </location>
</feature>
<accession>A0A7U3MX79</accession>
<evidence type="ECO:0000313" key="2">
    <source>
        <dbReference type="EMBL" id="QKV34993.1"/>
    </source>
</evidence>
<protein>
    <submittedName>
        <fullName evidence="2">Odorant binding protein 13a</fullName>
    </submittedName>
</protein>
<reference evidence="2" key="1">
    <citation type="journal article" date="2020" name="Sci. Rep.">
        <title>Identification and motif analyses of candidate nonreceptor olfactory genes of Dendroctonus adjunctus Blandford (Coleoptera: Curculionidae) from the head transcriptome.</title>
        <authorList>
            <person name="Torres-Huerta B."/>
            <person name="Segura-Leon O.L."/>
            <person name="Aragon-Magadan M.A."/>
            <person name="Gonzalez-Hernandez H."/>
        </authorList>
    </citation>
    <scope>NUCLEOTIDE SEQUENCE</scope>
    <source>
        <tissue evidence="2">Head</tissue>
    </source>
</reference>
<dbReference type="Gene3D" id="1.10.238.20">
    <property type="entry name" value="Pheromone/general odorant binding protein domain"/>
    <property type="match status" value="1"/>
</dbReference>
<feature type="chain" id="PRO_5030924953" evidence="1">
    <location>
        <begin position="21"/>
        <end position="131"/>
    </location>
</feature>
<name>A0A7U3MX79_9CUCU</name>
<keyword evidence="1" id="KW-0732">Signal</keyword>
<evidence type="ECO:0000256" key="1">
    <source>
        <dbReference type="SAM" id="SignalP"/>
    </source>
</evidence>
<dbReference type="Pfam" id="PF01395">
    <property type="entry name" value="PBP_GOBP"/>
    <property type="match status" value="1"/>
</dbReference>
<dbReference type="CDD" id="cd23992">
    <property type="entry name" value="PBP_GOBP"/>
    <property type="match status" value="1"/>
</dbReference>
<organism evidence="2">
    <name type="scientific">Dendroctonus adjunctus</name>
    <name type="common">roundheaded pine beetle</name>
    <dbReference type="NCBI Taxonomy" id="77157"/>
    <lineage>
        <taxon>Eukaryota</taxon>
        <taxon>Metazoa</taxon>
        <taxon>Ecdysozoa</taxon>
        <taxon>Arthropoda</taxon>
        <taxon>Hexapoda</taxon>
        <taxon>Insecta</taxon>
        <taxon>Pterygota</taxon>
        <taxon>Neoptera</taxon>
        <taxon>Endopterygota</taxon>
        <taxon>Coleoptera</taxon>
        <taxon>Polyphaga</taxon>
        <taxon>Cucujiformia</taxon>
        <taxon>Curculionidae</taxon>
        <taxon>Scolytinae</taxon>
        <taxon>Dendroctonus</taxon>
    </lineage>
</organism>
<dbReference type="EMBL" id="MT604228">
    <property type="protein sequence ID" value="QKV34993.1"/>
    <property type="molecule type" value="mRNA"/>
</dbReference>
<gene>
    <name evidence="2" type="primary">OBP13a</name>
</gene>
<sequence>MFPAMKLLLVLGLGAVVTRADRQQVVDFHRPCLDHHGVEDDDLHFALDKLKIRDDDEFYLHFFCVAKQGKLMTEDGTVETDDFETKMKGIIDEDNMENVAAIVRMCLIQRDTVLETIRNAVDCFLGKDHKL</sequence>